<comment type="caution">
    <text evidence="3">The sequence shown here is derived from an EMBL/GenBank/DDBJ whole genome shotgun (WGS) entry which is preliminary data.</text>
</comment>
<name>A0AAD9YWD7_9LECA</name>
<evidence type="ECO:0000256" key="2">
    <source>
        <dbReference type="SAM" id="SignalP"/>
    </source>
</evidence>
<proteinExistence type="predicted"/>
<dbReference type="AlphaFoldDB" id="A0AAD9YWD7"/>
<organism evidence="3 4">
    <name type="scientific">Lepraria neglecta</name>
    <dbReference type="NCBI Taxonomy" id="209136"/>
    <lineage>
        <taxon>Eukaryota</taxon>
        <taxon>Fungi</taxon>
        <taxon>Dikarya</taxon>
        <taxon>Ascomycota</taxon>
        <taxon>Pezizomycotina</taxon>
        <taxon>Lecanoromycetes</taxon>
        <taxon>OSLEUM clade</taxon>
        <taxon>Lecanoromycetidae</taxon>
        <taxon>Lecanorales</taxon>
        <taxon>Lecanorineae</taxon>
        <taxon>Stereocaulaceae</taxon>
        <taxon>Lepraria</taxon>
    </lineage>
</organism>
<evidence type="ECO:0000313" key="3">
    <source>
        <dbReference type="EMBL" id="KAK3167209.1"/>
    </source>
</evidence>
<evidence type="ECO:0000256" key="1">
    <source>
        <dbReference type="SAM" id="MobiDB-lite"/>
    </source>
</evidence>
<protein>
    <submittedName>
        <fullName evidence="3">Uncharacterized protein</fullName>
    </submittedName>
</protein>
<gene>
    <name evidence="3" type="ORF">OEA41_010335</name>
</gene>
<feature type="compositionally biased region" description="Low complexity" evidence="1">
    <location>
        <begin position="690"/>
        <end position="702"/>
    </location>
</feature>
<sequence>MAAITRLLLLLFCLALSSQAAYARQNSRLRAALKPRDGTLITPAPITRLAELKPRQTVTPVTEISDGQPQAPGPNTDVLTIGTYKITADPSGFVVGSQTILPGGPAVTVASTPVSLGTSGVVVIGTATKTLTNPDVITVGSSTITANPTGFVIGTVTLTPGGPPVVVHSETVSLAPSGVVVVGSSSITIPTPFHASGTDTTPGGGTATNTKTTPVVAGSISYYSSDITAFSTNAPSVTAFTISGVTQSYTKLTYTGLESITAVTTVETTFHTTNSNGVTGTRTGPVVVGPSGIHWGCLGLCIGGGGGGRGFCIWPFSCPPGGGNDGEGGGGGGGDPTPTDPTPNPSPTGTATGTPTGTEGPEEPTPWACAIIFPACLDNGVTAAVPCPNNDAASRKFRKRGLGELLGLDSTPTHPFKAKRTLPAPNLPVWQGSITNLVLCGLVFASKVALAAYHPLLPSPGYGISSAKFYTFGTTAFEMGVQGLYGCTSVIIVSTKGAYISHFWEVPSFLSPILVNGQWVLGPQAYFTTSVISKMEYGDGTLGQMEGLRGYNQAGQMFGPDALPQILIVAPSSGARNGPLLYPLYNSQITASLQDMFPGAPIRAVTYQKLQDPVLQRTTATGKVLVEYDPVQSRNQVNGCAGQQAAARMWVEDNPTPAMLRGWEALDNQKVAPPGSKNKRQDAAACSNPGTAIGTAKTGTATSPGTGGTVVPALQDCSIVKTIISATADTYCTCSGGIIAGINTVTSAGKVLEECAGTPFPVVSTISATVKPTATENPSVISVLPTSTAPRETSANQVCAGILGVPSGKTPSDIFTCTGLLDAFNQTQFQLFAPAGTPHSTKSAANKNDESGWATWQGGGCFCINGNFCCAEDATVPAEWVADTKSLLGGTEVLNTVKGSNAIGNYNALFKAGLPCTCDG</sequence>
<reference evidence="3" key="1">
    <citation type="submission" date="2022-11" db="EMBL/GenBank/DDBJ databases">
        <title>Chromosomal genome sequence assembly and mating type (MAT) locus characterization of the leprose asexual lichenized fungus Lepraria neglecta (Nyl.) Erichsen.</title>
        <authorList>
            <person name="Allen J.L."/>
            <person name="Pfeffer B."/>
        </authorList>
    </citation>
    <scope>NUCLEOTIDE SEQUENCE</scope>
    <source>
        <strain evidence="3">Allen 5258</strain>
    </source>
</reference>
<evidence type="ECO:0000313" key="4">
    <source>
        <dbReference type="Proteomes" id="UP001276659"/>
    </source>
</evidence>
<feature type="compositionally biased region" description="Low complexity" evidence="1">
    <location>
        <begin position="347"/>
        <end position="359"/>
    </location>
</feature>
<feature type="chain" id="PRO_5042070360" evidence="2">
    <location>
        <begin position="24"/>
        <end position="920"/>
    </location>
</feature>
<feature type="region of interest" description="Disordered" evidence="1">
    <location>
        <begin position="323"/>
        <end position="364"/>
    </location>
</feature>
<dbReference type="EMBL" id="JASNWA010000011">
    <property type="protein sequence ID" value="KAK3167209.1"/>
    <property type="molecule type" value="Genomic_DNA"/>
</dbReference>
<keyword evidence="4" id="KW-1185">Reference proteome</keyword>
<dbReference type="Proteomes" id="UP001276659">
    <property type="component" value="Unassembled WGS sequence"/>
</dbReference>
<accession>A0AAD9YWD7</accession>
<feature type="region of interest" description="Disordered" evidence="1">
    <location>
        <begin position="672"/>
        <end position="702"/>
    </location>
</feature>
<feature type="compositionally biased region" description="Gly residues" evidence="1">
    <location>
        <begin position="323"/>
        <end position="335"/>
    </location>
</feature>
<keyword evidence="2" id="KW-0732">Signal</keyword>
<feature type="signal peptide" evidence="2">
    <location>
        <begin position="1"/>
        <end position="23"/>
    </location>
</feature>